<proteinExistence type="inferred from homology"/>
<feature type="domain" description="RNA polymerase sigma-70 region 2" evidence="5">
    <location>
        <begin position="3"/>
        <end position="68"/>
    </location>
</feature>
<dbReference type="SUPFAM" id="SSF88946">
    <property type="entry name" value="Sigma2 domain of RNA polymerase sigma factors"/>
    <property type="match status" value="1"/>
</dbReference>
<dbReference type="InterPro" id="IPR007627">
    <property type="entry name" value="RNA_pol_sigma70_r2"/>
</dbReference>
<dbReference type="NCBIfam" id="TIGR02937">
    <property type="entry name" value="sigma70-ECF"/>
    <property type="match status" value="1"/>
</dbReference>
<gene>
    <name evidence="6" type="ORF">MYP_663</name>
</gene>
<evidence type="ECO:0000259" key="5">
    <source>
        <dbReference type="Pfam" id="PF04542"/>
    </source>
</evidence>
<dbReference type="GO" id="GO:0016987">
    <property type="term" value="F:sigma factor activity"/>
    <property type="evidence" value="ECO:0007669"/>
    <property type="project" value="UniProtKB-KW"/>
</dbReference>
<evidence type="ECO:0000313" key="6">
    <source>
        <dbReference type="EMBL" id="GAL83436.1"/>
    </source>
</evidence>
<dbReference type="PANTHER" id="PTHR43133">
    <property type="entry name" value="RNA POLYMERASE ECF-TYPE SIGMA FACTO"/>
    <property type="match status" value="1"/>
</dbReference>
<keyword evidence="3" id="KW-0731">Sigma factor</keyword>
<dbReference type="Proteomes" id="UP000030185">
    <property type="component" value="Unassembled WGS sequence"/>
</dbReference>
<dbReference type="Pfam" id="PF04542">
    <property type="entry name" value="Sigma70_r2"/>
    <property type="match status" value="1"/>
</dbReference>
<comment type="caution">
    <text evidence="6">The sequence shown here is derived from an EMBL/GenBank/DDBJ whole genome shotgun (WGS) entry which is preliminary data.</text>
</comment>
<dbReference type="PANTHER" id="PTHR43133:SF51">
    <property type="entry name" value="RNA POLYMERASE SIGMA FACTOR"/>
    <property type="match status" value="1"/>
</dbReference>
<dbReference type="EMBL" id="BBLT01000001">
    <property type="protein sequence ID" value="GAL83436.1"/>
    <property type="molecule type" value="Genomic_DNA"/>
</dbReference>
<dbReference type="SUPFAM" id="SSF88659">
    <property type="entry name" value="Sigma3 and sigma4 domains of RNA polymerase sigma factors"/>
    <property type="match status" value="1"/>
</dbReference>
<dbReference type="InterPro" id="IPR014284">
    <property type="entry name" value="RNA_pol_sigma-70_dom"/>
</dbReference>
<dbReference type="Gene3D" id="1.10.10.10">
    <property type="entry name" value="Winged helix-like DNA-binding domain superfamily/Winged helix DNA-binding domain"/>
    <property type="match status" value="1"/>
</dbReference>
<dbReference type="eggNOG" id="COG1595">
    <property type="taxonomic scope" value="Bacteria"/>
</dbReference>
<dbReference type="AlphaFoldDB" id="A0A098L971"/>
<dbReference type="Gene3D" id="1.10.1740.10">
    <property type="match status" value="1"/>
</dbReference>
<evidence type="ECO:0000256" key="2">
    <source>
        <dbReference type="ARBA" id="ARBA00023015"/>
    </source>
</evidence>
<reference evidence="6 7" key="1">
    <citation type="submission" date="2014-09" db="EMBL/GenBank/DDBJ databases">
        <title>Sporocytophaga myxococcoides PG-01 genome sequencing.</title>
        <authorList>
            <person name="Liu L."/>
            <person name="Gao P.J."/>
            <person name="Chen G.J."/>
            <person name="Wang L.S."/>
        </authorList>
    </citation>
    <scope>NUCLEOTIDE SEQUENCE [LARGE SCALE GENOMIC DNA]</scope>
    <source>
        <strain evidence="6 7">PG-01</strain>
    </source>
</reference>
<dbReference type="InterPro" id="IPR013325">
    <property type="entry name" value="RNA_pol_sigma_r2"/>
</dbReference>
<dbReference type="InterPro" id="IPR036388">
    <property type="entry name" value="WH-like_DNA-bd_sf"/>
</dbReference>
<comment type="similarity">
    <text evidence="1">Belongs to the sigma-70 factor family. ECF subfamily.</text>
</comment>
<dbReference type="GO" id="GO:0006352">
    <property type="term" value="P:DNA-templated transcription initiation"/>
    <property type="evidence" value="ECO:0007669"/>
    <property type="project" value="InterPro"/>
</dbReference>
<evidence type="ECO:0000256" key="1">
    <source>
        <dbReference type="ARBA" id="ARBA00010641"/>
    </source>
</evidence>
<organism evidence="6 7">
    <name type="scientific">Sporocytophaga myxococcoides</name>
    <dbReference type="NCBI Taxonomy" id="153721"/>
    <lineage>
        <taxon>Bacteria</taxon>
        <taxon>Pseudomonadati</taxon>
        <taxon>Bacteroidota</taxon>
        <taxon>Cytophagia</taxon>
        <taxon>Cytophagales</taxon>
        <taxon>Cytophagaceae</taxon>
        <taxon>Sporocytophaga</taxon>
    </lineage>
</organism>
<dbReference type="STRING" id="153721.MYP_663"/>
<accession>A0A098L971</accession>
<dbReference type="InterPro" id="IPR039425">
    <property type="entry name" value="RNA_pol_sigma-70-like"/>
</dbReference>
<evidence type="ECO:0000256" key="3">
    <source>
        <dbReference type="ARBA" id="ARBA00023082"/>
    </source>
</evidence>
<protein>
    <recommendedName>
        <fullName evidence="5">RNA polymerase sigma-70 region 2 domain-containing protein</fullName>
    </recommendedName>
</protein>
<keyword evidence="4" id="KW-0804">Transcription</keyword>
<evidence type="ECO:0000313" key="7">
    <source>
        <dbReference type="Proteomes" id="UP000030185"/>
    </source>
</evidence>
<sequence>MLFIKNRSVLLKYAFSLTKSKEEAEDIVHDSYINMYKNASSFNRGTNFNHWAKKIIKNLFIDALRKRKNIQEVEIKDYHKGVCTNAGVAIIDNSDLYKVIDSFSKENKKIVILYMQGYKREEIAKQVKWSIDKLNSRLHKLKKILKEELKEKKI</sequence>
<evidence type="ECO:0000256" key="4">
    <source>
        <dbReference type="ARBA" id="ARBA00023163"/>
    </source>
</evidence>
<name>A0A098L971_9BACT</name>
<dbReference type="InterPro" id="IPR013324">
    <property type="entry name" value="RNA_pol_sigma_r3/r4-like"/>
</dbReference>
<keyword evidence="2" id="KW-0805">Transcription regulation</keyword>
<keyword evidence="7" id="KW-1185">Reference proteome</keyword>